<name>A0A1W5D7N8_9LECA</name>
<proteinExistence type="predicted"/>
<sequence length="67" mass="7542">MTPEVSIVKYHEPLETLKVGPITLFVLEDGTNSSTRISAVLIHLPPKTQGPPPHWHEMHDETFLVTK</sequence>
<dbReference type="AlphaFoldDB" id="A0A1W5D7N8"/>
<accession>A0A1W5D7N8</accession>
<protein>
    <submittedName>
        <fullName evidence="1">RmlC-like jelly roll fold</fullName>
    </submittedName>
</protein>
<dbReference type="InterPro" id="IPR014710">
    <property type="entry name" value="RmlC-like_jellyroll"/>
</dbReference>
<dbReference type="Gene3D" id="2.60.120.10">
    <property type="entry name" value="Jelly Rolls"/>
    <property type="match status" value="1"/>
</dbReference>
<evidence type="ECO:0000313" key="2">
    <source>
        <dbReference type="Proteomes" id="UP000192927"/>
    </source>
</evidence>
<reference evidence="2" key="1">
    <citation type="submission" date="2017-03" db="EMBL/GenBank/DDBJ databases">
        <authorList>
            <person name="Sharma R."/>
            <person name="Thines M."/>
        </authorList>
    </citation>
    <scope>NUCLEOTIDE SEQUENCE [LARGE SCALE GENOMIC DNA]</scope>
</reference>
<dbReference type="Proteomes" id="UP000192927">
    <property type="component" value="Unassembled WGS sequence"/>
</dbReference>
<dbReference type="SUPFAM" id="SSF51182">
    <property type="entry name" value="RmlC-like cupins"/>
    <property type="match status" value="1"/>
</dbReference>
<dbReference type="EMBL" id="FWEW01003162">
    <property type="protein sequence ID" value="SLM38942.1"/>
    <property type="molecule type" value="Genomic_DNA"/>
</dbReference>
<evidence type="ECO:0000313" key="1">
    <source>
        <dbReference type="EMBL" id="SLM38942.1"/>
    </source>
</evidence>
<organism evidence="1 2">
    <name type="scientific">Lasallia pustulata</name>
    <dbReference type="NCBI Taxonomy" id="136370"/>
    <lineage>
        <taxon>Eukaryota</taxon>
        <taxon>Fungi</taxon>
        <taxon>Dikarya</taxon>
        <taxon>Ascomycota</taxon>
        <taxon>Pezizomycotina</taxon>
        <taxon>Lecanoromycetes</taxon>
        <taxon>OSLEUM clade</taxon>
        <taxon>Umbilicariomycetidae</taxon>
        <taxon>Umbilicariales</taxon>
        <taxon>Umbilicariaceae</taxon>
        <taxon>Lasallia</taxon>
    </lineage>
</organism>
<dbReference type="InterPro" id="IPR011051">
    <property type="entry name" value="RmlC_Cupin_sf"/>
</dbReference>
<keyword evidence="2" id="KW-1185">Reference proteome</keyword>
<feature type="non-terminal residue" evidence="1">
    <location>
        <position position="67"/>
    </location>
</feature>